<dbReference type="AlphaFoldDB" id="A0A0F9U4F2"/>
<proteinExistence type="predicted"/>
<protein>
    <submittedName>
        <fullName evidence="2">Uncharacterized protein</fullName>
    </submittedName>
</protein>
<reference evidence="2" key="1">
    <citation type="journal article" date="2015" name="Nature">
        <title>Complex archaea that bridge the gap between prokaryotes and eukaryotes.</title>
        <authorList>
            <person name="Spang A."/>
            <person name="Saw J.H."/>
            <person name="Jorgensen S.L."/>
            <person name="Zaremba-Niedzwiedzka K."/>
            <person name="Martijn J."/>
            <person name="Lind A.E."/>
            <person name="van Eijk R."/>
            <person name="Schleper C."/>
            <person name="Guy L."/>
            <person name="Ettema T.J."/>
        </authorList>
    </citation>
    <scope>NUCLEOTIDE SEQUENCE</scope>
</reference>
<name>A0A0F9U4F2_9ZZZZ</name>
<keyword evidence="1" id="KW-0472">Membrane</keyword>
<organism evidence="2">
    <name type="scientific">marine sediment metagenome</name>
    <dbReference type="NCBI Taxonomy" id="412755"/>
    <lineage>
        <taxon>unclassified sequences</taxon>
        <taxon>metagenomes</taxon>
        <taxon>ecological metagenomes</taxon>
    </lineage>
</organism>
<feature type="transmembrane region" description="Helical" evidence="1">
    <location>
        <begin position="7"/>
        <end position="23"/>
    </location>
</feature>
<evidence type="ECO:0000313" key="2">
    <source>
        <dbReference type="EMBL" id="KKN48518.1"/>
    </source>
</evidence>
<comment type="caution">
    <text evidence="2">The sequence shown here is derived from an EMBL/GenBank/DDBJ whole genome shotgun (WGS) entry which is preliminary data.</text>
</comment>
<gene>
    <name evidence="2" type="ORF">LCGC14_0652110</name>
</gene>
<evidence type="ECO:0000256" key="1">
    <source>
        <dbReference type="SAM" id="Phobius"/>
    </source>
</evidence>
<sequence length="50" mass="5714">MKTWLKIIMGLAIFGFIKNLNWVTIEQRTALIISAIVLLIIAAIQIKELF</sequence>
<dbReference type="EMBL" id="LAZR01001217">
    <property type="protein sequence ID" value="KKN48518.1"/>
    <property type="molecule type" value="Genomic_DNA"/>
</dbReference>
<keyword evidence="1" id="KW-0812">Transmembrane</keyword>
<keyword evidence="1" id="KW-1133">Transmembrane helix</keyword>
<feature type="transmembrane region" description="Helical" evidence="1">
    <location>
        <begin position="29"/>
        <end position="46"/>
    </location>
</feature>
<accession>A0A0F9U4F2</accession>